<dbReference type="EMBL" id="MNCJ02000330">
    <property type="protein sequence ID" value="KAF5766851.1"/>
    <property type="molecule type" value="Genomic_DNA"/>
</dbReference>
<organism evidence="2 3">
    <name type="scientific">Helianthus annuus</name>
    <name type="common">Common sunflower</name>
    <dbReference type="NCBI Taxonomy" id="4232"/>
    <lineage>
        <taxon>Eukaryota</taxon>
        <taxon>Viridiplantae</taxon>
        <taxon>Streptophyta</taxon>
        <taxon>Embryophyta</taxon>
        <taxon>Tracheophyta</taxon>
        <taxon>Spermatophyta</taxon>
        <taxon>Magnoliopsida</taxon>
        <taxon>eudicotyledons</taxon>
        <taxon>Gunneridae</taxon>
        <taxon>Pentapetalae</taxon>
        <taxon>asterids</taxon>
        <taxon>campanulids</taxon>
        <taxon>Asterales</taxon>
        <taxon>Asteraceae</taxon>
        <taxon>Asteroideae</taxon>
        <taxon>Heliantheae alliance</taxon>
        <taxon>Heliantheae</taxon>
        <taxon>Helianthus</taxon>
    </lineage>
</organism>
<reference evidence="2" key="2">
    <citation type="submission" date="2017-02" db="EMBL/GenBank/DDBJ databases">
        <title>Sunflower complete genome.</title>
        <authorList>
            <person name="Langlade N."/>
            <person name="Munos S."/>
        </authorList>
    </citation>
    <scope>NUCLEOTIDE SEQUENCE [LARGE SCALE GENOMIC DNA]</scope>
    <source>
        <tissue evidence="2">Leaves</tissue>
    </source>
</reference>
<dbReference type="Gramene" id="mRNA:HanXRQr2_Chr15g0720251">
    <property type="protein sequence ID" value="mRNA:HanXRQr2_Chr15g0720251"/>
    <property type="gene ID" value="HanXRQr2_Chr15g0720251"/>
</dbReference>
<dbReference type="AlphaFoldDB" id="A0A251SC13"/>
<evidence type="ECO:0000313" key="2">
    <source>
        <dbReference type="EMBL" id="OTF96394.1"/>
    </source>
</evidence>
<reference evidence="1 3" key="1">
    <citation type="journal article" date="2017" name="Nature">
        <title>The sunflower genome provides insights into oil metabolism, flowering and Asterid evolution.</title>
        <authorList>
            <person name="Badouin H."/>
            <person name="Gouzy J."/>
            <person name="Grassa C.J."/>
            <person name="Murat F."/>
            <person name="Staton S.E."/>
            <person name="Cottret L."/>
            <person name="Lelandais-Briere C."/>
            <person name="Owens G.L."/>
            <person name="Carrere S."/>
            <person name="Mayjonade B."/>
            <person name="Legrand L."/>
            <person name="Gill N."/>
            <person name="Kane N.C."/>
            <person name="Bowers J.E."/>
            <person name="Hubner S."/>
            <person name="Bellec A."/>
            <person name="Berard A."/>
            <person name="Berges H."/>
            <person name="Blanchet N."/>
            <person name="Boniface M.C."/>
            <person name="Brunel D."/>
            <person name="Catrice O."/>
            <person name="Chaidir N."/>
            <person name="Claudel C."/>
            <person name="Donnadieu C."/>
            <person name="Faraut T."/>
            <person name="Fievet G."/>
            <person name="Helmstetter N."/>
            <person name="King M."/>
            <person name="Knapp S.J."/>
            <person name="Lai Z."/>
            <person name="Le Paslier M.C."/>
            <person name="Lippi Y."/>
            <person name="Lorenzon L."/>
            <person name="Mandel J.R."/>
            <person name="Marage G."/>
            <person name="Marchand G."/>
            <person name="Marquand E."/>
            <person name="Bret-Mestries E."/>
            <person name="Morien E."/>
            <person name="Nambeesan S."/>
            <person name="Nguyen T."/>
            <person name="Pegot-Espagnet P."/>
            <person name="Pouilly N."/>
            <person name="Raftis F."/>
            <person name="Sallet E."/>
            <person name="Schiex T."/>
            <person name="Thomas J."/>
            <person name="Vandecasteele C."/>
            <person name="Vares D."/>
            <person name="Vear F."/>
            <person name="Vautrin S."/>
            <person name="Crespi M."/>
            <person name="Mangin B."/>
            <person name="Burke J.M."/>
            <person name="Salse J."/>
            <person name="Munos S."/>
            <person name="Vincourt P."/>
            <person name="Rieseberg L.H."/>
            <person name="Langlade N.B."/>
        </authorList>
    </citation>
    <scope>NUCLEOTIDE SEQUENCE [LARGE SCALE GENOMIC DNA]</scope>
    <source>
        <strain evidence="3">cv. SF193</strain>
        <tissue evidence="1">Leaves</tissue>
    </source>
</reference>
<reference evidence="1" key="3">
    <citation type="submission" date="2020-06" db="EMBL/GenBank/DDBJ databases">
        <title>Helianthus annuus Genome sequencing and assembly Release 2.</title>
        <authorList>
            <person name="Gouzy J."/>
            <person name="Langlade N."/>
            <person name="Munos S."/>
        </authorList>
    </citation>
    <scope>NUCLEOTIDE SEQUENCE</scope>
    <source>
        <tissue evidence="1">Leaves</tissue>
    </source>
</reference>
<evidence type="ECO:0000313" key="1">
    <source>
        <dbReference type="EMBL" id="KAF5766851.1"/>
    </source>
</evidence>
<protein>
    <submittedName>
        <fullName evidence="2">Uncharacterized protein</fullName>
    </submittedName>
</protein>
<dbReference type="Proteomes" id="UP000215914">
    <property type="component" value="Chromosome 15"/>
</dbReference>
<dbReference type="EMBL" id="CM007904">
    <property type="protein sequence ID" value="OTF96394.1"/>
    <property type="molecule type" value="Genomic_DNA"/>
</dbReference>
<proteinExistence type="predicted"/>
<name>A0A251SC13_HELAN</name>
<sequence>MSCGATPAKLRPFFQRSHFGFFFPCMFRSGYEEPFCKFSRHFIFRQLVKRGCLGAEQKPTTAVVKPAGG</sequence>
<evidence type="ECO:0000313" key="3">
    <source>
        <dbReference type="Proteomes" id="UP000215914"/>
    </source>
</evidence>
<keyword evidence="3" id="KW-1185">Reference proteome</keyword>
<dbReference type="InParanoid" id="A0A251SC13"/>
<gene>
    <name evidence="2" type="ORF">HannXRQ_Chr15g0493671</name>
    <name evidence="1" type="ORF">HanXRQr2_Chr15g0720251</name>
</gene>
<accession>A0A251SC13</accession>